<accession>A0ABU6YVF7</accession>
<name>A0ABU6YVF7_9FABA</name>
<evidence type="ECO:0000313" key="1">
    <source>
        <dbReference type="EMBL" id="MED6214352.1"/>
    </source>
</evidence>
<sequence>LYVEQSHRRPDNAETLMVKTTTSNQMQPSTHMLAVLRICVALEWASEDGVTFSSSNVSFKRELLASHAYAWASTPMRG</sequence>
<proteinExistence type="predicted"/>
<evidence type="ECO:0000313" key="2">
    <source>
        <dbReference type="Proteomes" id="UP001341840"/>
    </source>
</evidence>
<dbReference type="Proteomes" id="UP001341840">
    <property type="component" value="Unassembled WGS sequence"/>
</dbReference>
<gene>
    <name evidence="1" type="ORF">PIB30_102223</name>
</gene>
<keyword evidence="2" id="KW-1185">Reference proteome</keyword>
<feature type="non-terminal residue" evidence="1">
    <location>
        <position position="1"/>
    </location>
</feature>
<protein>
    <submittedName>
        <fullName evidence="1">Uncharacterized protein</fullName>
    </submittedName>
</protein>
<reference evidence="1 2" key="1">
    <citation type="journal article" date="2023" name="Plants (Basel)">
        <title>Bridging the Gap: Combining Genomics and Transcriptomics Approaches to Understand Stylosanthes scabra, an Orphan Legume from the Brazilian Caatinga.</title>
        <authorList>
            <person name="Ferreira-Neto J.R.C."/>
            <person name="da Silva M.D."/>
            <person name="Binneck E."/>
            <person name="de Melo N.F."/>
            <person name="da Silva R.H."/>
            <person name="de Melo A.L.T.M."/>
            <person name="Pandolfi V."/>
            <person name="Bustamante F.O."/>
            <person name="Brasileiro-Vidal A.C."/>
            <person name="Benko-Iseppon A.M."/>
        </authorList>
    </citation>
    <scope>NUCLEOTIDE SEQUENCE [LARGE SCALE GENOMIC DNA]</scope>
    <source>
        <tissue evidence="1">Leaves</tissue>
    </source>
</reference>
<organism evidence="1 2">
    <name type="scientific">Stylosanthes scabra</name>
    <dbReference type="NCBI Taxonomy" id="79078"/>
    <lineage>
        <taxon>Eukaryota</taxon>
        <taxon>Viridiplantae</taxon>
        <taxon>Streptophyta</taxon>
        <taxon>Embryophyta</taxon>
        <taxon>Tracheophyta</taxon>
        <taxon>Spermatophyta</taxon>
        <taxon>Magnoliopsida</taxon>
        <taxon>eudicotyledons</taxon>
        <taxon>Gunneridae</taxon>
        <taxon>Pentapetalae</taxon>
        <taxon>rosids</taxon>
        <taxon>fabids</taxon>
        <taxon>Fabales</taxon>
        <taxon>Fabaceae</taxon>
        <taxon>Papilionoideae</taxon>
        <taxon>50 kb inversion clade</taxon>
        <taxon>dalbergioids sensu lato</taxon>
        <taxon>Dalbergieae</taxon>
        <taxon>Pterocarpus clade</taxon>
        <taxon>Stylosanthes</taxon>
    </lineage>
</organism>
<dbReference type="EMBL" id="JASCZI010244770">
    <property type="protein sequence ID" value="MED6214352.1"/>
    <property type="molecule type" value="Genomic_DNA"/>
</dbReference>
<comment type="caution">
    <text evidence="1">The sequence shown here is derived from an EMBL/GenBank/DDBJ whole genome shotgun (WGS) entry which is preliminary data.</text>
</comment>